<organism evidence="1">
    <name type="scientific">marine sediment metagenome</name>
    <dbReference type="NCBI Taxonomy" id="412755"/>
    <lineage>
        <taxon>unclassified sequences</taxon>
        <taxon>metagenomes</taxon>
        <taxon>ecological metagenomes</taxon>
    </lineage>
</organism>
<dbReference type="EMBL" id="BARU01029574">
    <property type="protein sequence ID" value="GAH68501.1"/>
    <property type="molecule type" value="Genomic_DNA"/>
</dbReference>
<dbReference type="AlphaFoldDB" id="X1HE97"/>
<feature type="non-terminal residue" evidence="1">
    <location>
        <position position="1"/>
    </location>
</feature>
<gene>
    <name evidence="1" type="ORF">S03H2_47028</name>
</gene>
<protein>
    <submittedName>
        <fullName evidence="1">Uncharacterized protein</fullName>
    </submittedName>
</protein>
<comment type="caution">
    <text evidence="1">The sequence shown here is derived from an EMBL/GenBank/DDBJ whole genome shotgun (WGS) entry which is preliminary data.</text>
</comment>
<name>X1HE97_9ZZZZ</name>
<proteinExistence type="predicted"/>
<evidence type="ECO:0000313" key="1">
    <source>
        <dbReference type="EMBL" id="GAH68501.1"/>
    </source>
</evidence>
<sequence>ITVIARVPASTYQGNCTRGGKDYPWHVRKVGWVEIDVPIRANSTAKVEFAYRYNYRTGGGLKSPHDE</sequence>
<reference evidence="1" key="1">
    <citation type="journal article" date="2014" name="Front. Microbiol.">
        <title>High frequency of phylogenetically diverse reductive dehalogenase-homologous genes in deep subseafloor sedimentary metagenomes.</title>
        <authorList>
            <person name="Kawai M."/>
            <person name="Futagami T."/>
            <person name="Toyoda A."/>
            <person name="Takaki Y."/>
            <person name="Nishi S."/>
            <person name="Hori S."/>
            <person name="Arai W."/>
            <person name="Tsubouchi T."/>
            <person name="Morono Y."/>
            <person name="Uchiyama I."/>
            <person name="Ito T."/>
            <person name="Fujiyama A."/>
            <person name="Inagaki F."/>
            <person name="Takami H."/>
        </authorList>
    </citation>
    <scope>NUCLEOTIDE SEQUENCE</scope>
    <source>
        <strain evidence="1">Expedition CK06-06</strain>
    </source>
</reference>
<accession>X1HE97</accession>